<dbReference type="InParanoid" id="A0A1X7V0Y2"/>
<sequence>MNILRIVKRKRLLLVLVLISVLLFIGGIKFQNVPSYLSKVHVGGKVNEFFYNLLHKDHCPNTLLPMKTDLLIIGGMSQIGSRLAYHHVSDKSLGNVSLLVTEDILNVNRVGIKWYRWTKLNALGLTCSVYSYDSVQSMSNILNKHQPRKIVYIPTGLYDVDKDEKIWTSTSYYKLITNTLSIIEAIKVRNGVSLVIVSPKIKDTNNSSSNISGRWSVVFKTIIKRFIAISSIHNIKVFTTDPVLYGPWQDSSQIGDTNEINYVDNIVSRLMSILYEDRVSLTLTQIKSIEITNRWISDFKREQESMNVKDVVSGATLMFSYCYHCFFFSNNMDYIEDWFLSAVKYDLNVLLIHNTFNSDLESKLKLAHNRTEFLKADCVNTKAATDQRFYILYEYLLTHPEIKRIVFTDQRDVRFLNDPFHIMNGISNDMLYVGSDDDRCINSIDDGFIKKQLKSCFPGYSKRRELLGLSGCFNSGVLGGSRITMLTLLSHMMLIFESTDYRVCDMISLSIPAHGPLYDIVFTLYPFNSGFDSKTEGPFGLAIKHKISMY</sequence>
<keyword evidence="2" id="KW-1185">Reference proteome</keyword>
<dbReference type="EnsemblMetazoa" id="XM_019995780.1">
    <property type="protein sequence ID" value="XP_019851339.1"/>
    <property type="gene ID" value="LOC109581555"/>
</dbReference>
<dbReference type="AlphaFoldDB" id="A0A1X7V0Y2"/>
<organism evidence="1">
    <name type="scientific">Amphimedon queenslandica</name>
    <name type="common">Sponge</name>
    <dbReference type="NCBI Taxonomy" id="400682"/>
    <lineage>
        <taxon>Eukaryota</taxon>
        <taxon>Metazoa</taxon>
        <taxon>Porifera</taxon>
        <taxon>Demospongiae</taxon>
        <taxon>Heteroscleromorpha</taxon>
        <taxon>Haplosclerida</taxon>
        <taxon>Niphatidae</taxon>
        <taxon>Amphimedon</taxon>
    </lineage>
</organism>
<dbReference type="KEGG" id="aqu:109581555"/>
<protein>
    <submittedName>
        <fullName evidence="1">Uncharacterized protein</fullName>
    </submittedName>
</protein>
<dbReference type="OrthoDB" id="6324577at2759"/>
<accession>A0A1X7V0Y2</accession>
<reference evidence="1" key="2">
    <citation type="submission" date="2017-05" db="UniProtKB">
        <authorList>
            <consortium name="EnsemblMetazoa"/>
        </authorList>
    </citation>
    <scope>IDENTIFICATION</scope>
</reference>
<dbReference type="EnsemblMetazoa" id="Aqu2.1.33454_001">
    <property type="protein sequence ID" value="Aqu2.1.33454_001"/>
    <property type="gene ID" value="Aqu2.1.33454"/>
</dbReference>
<dbReference type="Proteomes" id="UP000007879">
    <property type="component" value="Unassembled WGS sequence"/>
</dbReference>
<reference evidence="2" key="1">
    <citation type="journal article" date="2010" name="Nature">
        <title>The Amphimedon queenslandica genome and the evolution of animal complexity.</title>
        <authorList>
            <person name="Srivastava M."/>
            <person name="Simakov O."/>
            <person name="Chapman J."/>
            <person name="Fahey B."/>
            <person name="Gauthier M.E."/>
            <person name="Mitros T."/>
            <person name="Richards G.S."/>
            <person name="Conaco C."/>
            <person name="Dacre M."/>
            <person name="Hellsten U."/>
            <person name="Larroux C."/>
            <person name="Putnam N.H."/>
            <person name="Stanke M."/>
            <person name="Adamska M."/>
            <person name="Darling A."/>
            <person name="Degnan S.M."/>
            <person name="Oakley T.H."/>
            <person name="Plachetzki D.C."/>
            <person name="Zhai Y."/>
            <person name="Adamski M."/>
            <person name="Calcino A."/>
            <person name="Cummins S.F."/>
            <person name="Goodstein D.M."/>
            <person name="Harris C."/>
            <person name="Jackson D.J."/>
            <person name="Leys S.P."/>
            <person name="Shu S."/>
            <person name="Woodcroft B.J."/>
            <person name="Vervoort M."/>
            <person name="Kosik K.S."/>
            <person name="Manning G."/>
            <person name="Degnan B.M."/>
            <person name="Rokhsar D.S."/>
        </authorList>
    </citation>
    <scope>NUCLEOTIDE SEQUENCE [LARGE SCALE GENOMIC DNA]</scope>
</reference>
<proteinExistence type="predicted"/>
<evidence type="ECO:0000313" key="2">
    <source>
        <dbReference type="Proteomes" id="UP000007879"/>
    </source>
</evidence>
<evidence type="ECO:0000313" key="1">
    <source>
        <dbReference type="EnsemblMetazoa" id="Aqu2.1.33454_001"/>
    </source>
</evidence>
<name>A0A1X7V0Y2_AMPQE</name>
<gene>
    <name evidence="1" type="primary">109581555</name>
</gene>